<dbReference type="AlphaFoldDB" id="A0A367EYB1"/>
<dbReference type="PROSITE" id="PS00666">
    <property type="entry name" value="DHDPS_2"/>
    <property type="match status" value="1"/>
</dbReference>
<dbReference type="PRINTS" id="PR00146">
    <property type="entry name" value="DHPICSNTHASE"/>
</dbReference>
<feature type="active site" description="Schiff-base intermediate with substrate" evidence="5">
    <location>
        <position position="176"/>
    </location>
</feature>
<comment type="caution">
    <text evidence="7">The sequence shown here is derived from an EMBL/GenBank/DDBJ whole genome shotgun (WGS) entry which is preliminary data.</text>
</comment>
<sequence>MSDRPAAPTTSAGRAPAGGVVPPLCMPLTEDRELDVASLERLCGHLLEAGVCGLFVNGSTGELAYHTDAFRLAALRVVRGVAGGSVPVLAGAVEMTTNRVVAQARAAREAGADAVVATVPFYTPTHPDEMADHFRAVRAAVDLPLWAYDIPGNVQRKLPVDVTAHLAADGVLAGLKDSSGDLDELRTLLHLTEASGARARGFTVLTGSETMADAALALGADGVVPGLGNVDPHGYVALYEAARRGDGREATAHQDRLRRLFALTRVGDPARIGAYSSALGAFKEALMQRGLLTTARTPAPLRPLTDPERAEVARLLAQAGLGPV</sequence>
<dbReference type="Proteomes" id="UP000252914">
    <property type="component" value="Unassembled WGS sequence"/>
</dbReference>
<keyword evidence="8" id="KW-1185">Reference proteome</keyword>
<evidence type="ECO:0000313" key="8">
    <source>
        <dbReference type="Proteomes" id="UP000252914"/>
    </source>
</evidence>
<dbReference type="CDD" id="cd00408">
    <property type="entry name" value="DHDPS-like"/>
    <property type="match status" value="1"/>
</dbReference>
<evidence type="ECO:0000256" key="1">
    <source>
        <dbReference type="ARBA" id="ARBA00007592"/>
    </source>
</evidence>
<organism evidence="7 8">
    <name type="scientific">Streptomyces diacarni</name>
    <dbReference type="NCBI Taxonomy" id="2800381"/>
    <lineage>
        <taxon>Bacteria</taxon>
        <taxon>Bacillati</taxon>
        <taxon>Actinomycetota</taxon>
        <taxon>Actinomycetes</taxon>
        <taxon>Kitasatosporales</taxon>
        <taxon>Streptomycetaceae</taxon>
        <taxon>Streptomyces</taxon>
    </lineage>
</organism>
<evidence type="ECO:0000256" key="4">
    <source>
        <dbReference type="PIRNR" id="PIRNR001365"/>
    </source>
</evidence>
<feature type="binding site" evidence="6">
    <location>
        <position position="224"/>
    </location>
    <ligand>
        <name>pyruvate</name>
        <dbReference type="ChEBI" id="CHEBI:15361"/>
    </ligand>
</feature>
<dbReference type="InterPro" id="IPR002220">
    <property type="entry name" value="DapA-like"/>
</dbReference>
<dbReference type="SUPFAM" id="SSF51569">
    <property type="entry name" value="Aldolase"/>
    <property type="match status" value="1"/>
</dbReference>
<accession>A0A367EYB1</accession>
<comment type="similarity">
    <text evidence="1 4">Belongs to the DapA family.</text>
</comment>
<dbReference type="Pfam" id="PF00701">
    <property type="entry name" value="DHDPS"/>
    <property type="match status" value="1"/>
</dbReference>
<evidence type="ECO:0000256" key="2">
    <source>
        <dbReference type="ARBA" id="ARBA00023239"/>
    </source>
</evidence>
<dbReference type="InterPro" id="IPR020625">
    <property type="entry name" value="Schiff_base-form_aldolases_AS"/>
</dbReference>
<name>A0A367EYB1_9ACTN</name>
<proteinExistence type="inferred from homology"/>
<evidence type="ECO:0000256" key="6">
    <source>
        <dbReference type="PIRSR" id="PIRSR001365-2"/>
    </source>
</evidence>
<dbReference type="GO" id="GO:0044281">
    <property type="term" value="P:small molecule metabolic process"/>
    <property type="evidence" value="ECO:0007669"/>
    <property type="project" value="UniProtKB-ARBA"/>
</dbReference>
<protein>
    <submittedName>
        <fullName evidence="7">Dihydrodipicolinate synthase family protein</fullName>
    </submittedName>
</protein>
<dbReference type="SMART" id="SM01130">
    <property type="entry name" value="DHDPS"/>
    <property type="match status" value="1"/>
</dbReference>
<evidence type="ECO:0000256" key="5">
    <source>
        <dbReference type="PIRSR" id="PIRSR001365-1"/>
    </source>
</evidence>
<dbReference type="EMBL" id="QOIN01000043">
    <property type="protein sequence ID" value="RCG23146.1"/>
    <property type="molecule type" value="Genomic_DNA"/>
</dbReference>
<dbReference type="PIRSF" id="PIRSF001365">
    <property type="entry name" value="DHDPS"/>
    <property type="match status" value="1"/>
</dbReference>
<dbReference type="PANTHER" id="PTHR12128">
    <property type="entry name" value="DIHYDRODIPICOLINATE SYNTHASE"/>
    <property type="match status" value="1"/>
</dbReference>
<feature type="binding site" evidence="6">
    <location>
        <position position="60"/>
    </location>
    <ligand>
        <name>pyruvate</name>
        <dbReference type="ChEBI" id="CHEBI:15361"/>
    </ligand>
</feature>
<dbReference type="GO" id="GO:0008840">
    <property type="term" value="F:4-hydroxy-tetrahydrodipicolinate synthase activity"/>
    <property type="evidence" value="ECO:0007669"/>
    <property type="project" value="TreeGrafter"/>
</dbReference>
<gene>
    <name evidence="7" type="ORF">DTL70_15875</name>
</gene>
<dbReference type="Gene3D" id="3.20.20.70">
    <property type="entry name" value="Aldolase class I"/>
    <property type="match status" value="1"/>
</dbReference>
<dbReference type="RefSeq" id="WP_114022557.1">
    <property type="nucleotide sequence ID" value="NZ_QOIN01000043.1"/>
</dbReference>
<reference evidence="7 8" key="1">
    <citation type="submission" date="2018-06" db="EMBL/GenBank/DDBJ databases">
        <title>Streptomyces reniochalinae sp. nov. and Streptomyces diacarnus sp. nov. from marine sponges.</title>
        <authorList>
            <person name="Li L."/>
        </authorList>
    </citation>
    <scope>NUCLEOTIDE SEQUENCE [LARGE SCALE GENOMIC DNA]</scope>
    <source>
        <strain evidence="7 8">LHW51701</strain>
    </source>
</reference>
<feature type="active site" description="Proton donor/acceptor" evidence="5">
    <location>
        <position position="148"/>
    </location>
</feature>
<evidence type="ECO:0000256" key="3">
    <source>
        <dbReference type="ARBA" id="ARBA00023270"/>
    </source>
</evidence>
<keyword evidence="2 4" id="KW-0456">Lyase</keyword>
<evidence type="ECO:0000313" key="7">
    <source>
        <dbReference type="EMBL" id="RCG23146.1"/>
    </source>
</evidence>
<dbReference type="PANTHER" id="PTHR12128:SF66">
    <property type="entry name" value="4-HYDROXY-2-OXOGLUTARATE ALDOLASE, MITOCHONDRIAL"/>
    <property type="match status" value="1"/>
</dbReference>
<keyword evidence="3" id="KW-0704">Schiff base</keyword>
<dbReference type="InterPro" id="IPR013785">
    <property type="entry name" value="Aldolase_TIM"/>
</dbReference>